<evidence type="ECO:0000259" key="1">
    <source>
        <dbReference type="SMART" id="SM01017"/>
    </source>
</evidence>
<dbReference type="InterPro" id="IPR014752">
    <property type="entry name" value="Arrestin-like_C"/>
</dbReference>
<dbReference type="PANTHER" id="PTHR11188">
    <property type="entry name" value="ARRESTIN DOMAIN CONTAINING PROTEIN"/>
    <property type="match status" value="1"/>
</dbReference>
<dbReference type="InterPro" id="IPR011022">
    <property type="entry name" value="Arrestin_C-like"/>
</dbReference>
<dbReference type="Proteomes" id="UP000478052">
    <property type="component" value="Unassembled WGS sequence"/>
</dbReference>
<dbReference type="GO" id="GO:0015031">
    <property type="term" value="P:protein transport"/>
    <property type="evidence" value="ECO:0007669"/>
    <property type="project" value="TreeGrafter"/>
</dbReference>
<gene>
    <name evidence="2" type="ORF">FWK35_00020628</name>
</gene>
<feature type="domain" description="Arrestin C-terminal-like" evidence="1">
    <location>
        <begin position="50"/>
        <end position="186"/>
    </location>
</feature>
<dbReference type="PANTHER" id="PTHR11188:SF144">
    <property type="entry name" value="ARRESTIN C-TERMINAL-LIKE DOMAIN-CONTAINING PROTEIN"/>
    <property type="match status" value="1"/>
</dbReference>
<dbReference type="Gene3D" id="2.60.40.640">
    <property type="match status" value="1"/>
</dbReference>
<dbReference type="InterPro" id="IPR050357">
    <property type="entry name" value="Arrestin_domain-protein"/>
</dbReference>
<reference evidence="2 3" key="1">
    <citation type="submission" date="2019-08" db="EMBL/GenBank/DDBJ databases">
        <title>Whole genome of Aphis craccivora.</title>
        <authorList>
            <person name="Voronova N.V."/>
            <person name="Shulinski R.S."/>
            <person name="Bandarenka Y.V."/>
            <person name="Zhorov D.G."/>
            <person name="Warner D."/>
        </authorList>
    </citation>
    <scope>NUCLEOTIDE SEQUENCE [LARGE SCALE GENOMIC DNA]</scope>
    <source>
        <strain evidence="2">180601</strain>
        <tissue evidence="2">Whole Body</tissue>
    </source>
</reference>
<protein>
    <submittedName>
        <fullName evidence="2">Arrestin domain-containing protein 3-like isoform X2</fullName>
    </submittedName>
</protein>
<proteinExistence type="predicted"/>
<dbReference type="EMBL" id="VUJU01000897">
    <property type="protein sequence ID" value="KAF0767767.1"/>
    <property type="molecule type" value="Genomic_DNA"/>
</dbReference>
<dbReference type="GO" id="GO:0005737">
    <property type="term" value="C:cytoplasm"/>
    <property type="evidence" value="ECO:0007669"/>
    <property type="project" value="TreeGrafter"/>
</dbReference>
<dbReference type="SUPFAM" id="SSF81296">
    <property type="entry name" value="E set domains"/>
    <property type="match status" value="1"/>
</dbReference>
<feature type="non-terminal residue" evidence="2">
    <location>
        <position position="1"/>
    </location>
</feature>
<dbReference type="OrthoDB" id="7785529at2759"/>
<dbReference type="InterPro" id="IPR014756">
    <property type="entry name" value="Ig_E-set"/>
</dbReference>
<keyword evidence="3" id="KW-1185">Reference proteome</keyword>
<feature type="non-terminal residue" evidence="2">
    <location>
        <position position="273"/>
    </location>
</feature>
<dbReference type="SMART" id="SM01017">
    <property type="entry name" value="Arrestin_C"/>
    <property type="match status" value="1"/>
</dbReference>
<sequence>IDRIFKFFFLSLGKLYTVVAPCQWINLFNTFHMKPIGALEKRTKCCLCCKSNKVVLQCLLERSAYVCGEALRLKANIKNQNEKDIRLKVRLLQNVHYSVERGMLGVQNQKDVQHSVLEYIGEPIRTGCESQWDSADGLVLPVMPPTLIGNCRLLQIYYLLKVCVDLGKGDEDLNITFPITIATVPFRIPNCNKTPQIFYSVACDHVEGGRYIGPEFLLGGHVYDGSQTEQIVLYRPVYVSVRHPNCNSTSVAVTTATSSTTTTTTALLFIRSD</sequence>
<comment type="caution">
    <text evidence="2">The sequence shown here is derived from an EMBL/GenBank/DDBJ whole genome shotgun (WGS) entry which is preliminary data.</text>
</comment>
<evidence type="ECO:0000313" key="3">
    <source>
        <dbReference type="Proteomes" id="UP000478052"/>
    </source>
</evidence>
<dbReference type="AlphaFoldDB" id="A0A6G0ZB48"/>
<organism evidence="2 3">
    <name type="scientific">Aphis craccivora</name>
    <name type="common">Cowpea aphid</name>
    <dbReference type="NCBI Taxonomy" id="307492"/>
    <lineage>
        <taxon>Eukaryota</taxon>
        <taxon>Metazoa</taxon>
        <taxon>Ecdysozoa</taxon>
        <taxon>Arthropoda</taxon>
        <taxon>Hexapoda</taxon>
        <taxon>Insecta</taxon>
        <taxon>Pterygota</taxon>
        <taxon>Neoptera</taxon>
        <taxon>Paraneoptera</taxon>
        <taxon>Hemiptera</taxon>
        <taxon>Sternorrhyncha</taxon>
        <taxon>Aphidomorpha</taxon>
        <taxon>Aphidoidea</taxon>
        <taxon>Aphididae</taxon>
        <taxon>Aphidini</taxon>
        <taxon>Aphis</taxon>
        <taxon>Aphis</taxon>
    </lineage>
</organism>
<dbReference type="Pfam" id="PF02752">
    <property type="entry name" value="Arrestin_C"/>
    <property type="match status" value="1"/>
</dbReference>
<name>A0A6G0ZB48_APHCR</name>
<accession>A0A6G0ZB48</accession>
<evidence type="ECO:0000313" key="2">
    <source>
        <dbReference type="EMBL" id="KAF0767767.1"/>
    </source>
</evidence>